<reference evidence="4 5" key="1">
    <citation type="submission" date="2019-03" db="EMBL/GenBank/DDBJ databases">
        <title>Genomic Encyclopedia of Type Strains, Phase IV (KMG-IV): sequencing the most valuable type-strain genomes for metagenomic binning, comparative biology and taxonomic classification.</title>
        <authorList>
            <person name="Goeker M."/>
        </authorList>
    </citation>
    <scope>NUCLEOTIDE SEQUENCE [LARGE SCALE GENOMIC DNA]</scope>
    <source>
        <strain evidence="4 5">DSM 100309</strain>
    </source>
</reference>
<accession>A0A4R3YES1</accession>
<dbReference type="AlphaFoldDB" id="A0A4R3YES1"/>
<dbReference type="Pfam" id="PF07732">
    <property type="entry name" value="Cu-oxidase_3"/>
    <property type="match status" value="1"/>
</dbReference>
<keyword evidence="4" id="KW-0167">Capsid protein</keyword>
<keyword evidence="4" id="KW-0946">Virion</keyword>
<evidence type="ECO:0000259" key="3">
    <source>
        <dbReference type="Pfam" id="PF07732"/>
    </source>
</evidence>
<gene>
    <name evidence="4" type="ORF">EDC63_101554</name>
</gene>
<proteinExistence type="predicted"/>
<keyword evidence="5" id="KW-1185">Reference proteome</keyword>
<feature type="domain" description="Plastocyanin-like" evidence="3">
    <location>
        <begin position="48"/>
        <end position="93"/>
    </location>
</feature>
<evidence type="ECO:0000256" key="1">
    <source>
        <dbReference type="SAM" id="MobiDB-lite"/>
    </source>
</evidence>
<evidence type="ECO:0000313" key="4">
    <source>
        <dbReference type="EMBL" id="TCV90580.1"/>
    </source>
</evidence>
<name>A0A4R3YES1_9PROT</name>
<organism evidence="4 5">
    <name type="scientific">Sulfurirhabdus autotrophica</name>
    <dbReference type="NCBI Taxonomy" id="1706046"/>
    <lineage>
        <taxon>Bacteria</taxon>
        <taxon>Pseudomonadati</taxon>
        <taxon>Pseudomonadota</taxon>
        <taxon>Betaproteobacteria</taxon>
        <taxon>Nitrosomonadales</taxon>
        <taxon>Sulfuricellaceae</taxon>
        <taxon>Sulfurirhabdus</taxon>
    </lineage>
</organism>
<comment type="caution">
    <text evidence="4">The sequence shown here is derived from an EMBL/GenBank/DDBJ whole genome shotgun (WGS) entry which is preliminary data.</text>
</comment>
<dbReference type="InterPro" id="IPR008972">
    <property type="entry name" value="Cupredoxin"/>
</dbReference>
<feature type="region of interest" description="Disordered" evidence="1">
    <location>
        <begin position="105"/>
        <end position="127"/>
    </location>
</feature>
<evidence type="ECO:0000313" key="5">
    <source>
        <dbReference type="Proteomes" id="UP000295367"/>
    </source>
</evidence>
<dbReference type="Proteomes" id="UP000295367">
    <property type="component" value="Unassembled WGS sequence"/>
</dbReference>
<dbReference type="SUPFAM" id="SSF49503">
    <property type="entry name" value="Cupredoxins"/>
    <property type="match status" value="3"/>
</dbReference>
<dbReference type="PANTHER" id="PTHR48267">
    <property type="entry name" value="CUPREDOXIN SUPERFAMILY PROTEIN"/>
    <property type="match status" value="1"/>
</dbReference>
<dbReference type="InterPro" id="IPR045087">
    <property type="entry name" value="Cu-oxidase_fam"/>
</dbReference>
<dbReference type="InterPro" id="IPR011706">
    <property type="entry name" value="Cu-oxidase_C"/>
</dbReference>
<dbReference type="GO" id="GO:0016491">
    <property type="term" value="F:oxidoreductase activity"/>
    <property type="evidence" value="ECO:0007669"/>
    <property type="project" value="InterPro"/>
</dbReference>
<evidence type="ECO:0000259" key="2">
    <source>
        <dbReference type="Pfam" id="PF07731"/>
    </source>
</evidence>
<dbReference type="Pfam" id="PF07731">
    <property type="entry name" value="Cu-oxidase_2"/>
    <property type="match status" value="1"/>
</dbReference>
<dbReference type="RefSeq" id="WP_124947500.1">
    <property type="nucleotide sequence ID" value="NZ_BHVT01000073.1"/>
</dbReference>
<sequence>MSVKWESLTSTANANHSLFDASSVLKFGAKMRPNHGVPGHLILTEKMNKVEVHPALGLTTPIWGYEGKFPGPTIEVDAGSEVRITVVNKIAGNIPYVHVVSDDAAGGSMNDPGTEASSTDSLDQEESMNVTGLNAWTVVHLHGGPTHPDSDGWTDNVIGKGEHVEMQYTCDRETYMMEHPPQTPNGKPVKESYKGGAAPMYWYHDHAMGVTRFNVYAGLAGGWLVRDPIEQLIGLPVGEFELPLILQDRNFETVDGTATGNLTGRFLHKVQSSVRECFPPATIVNGKLWPRAMVKKQVYRLRIVNGANARVYRLHFMGMKTADENSRETLQNYQVQQIGTDGGLLGKAVDLPNGNLILSPGERADVLLDFGQMAKEGFKHVVVYNSAAAPFNGEPVTSDAAIYTGNRDEFREFPQVMRFDFYGNFMQPGIKGKSIEHMSLDPAFKRLPANHNVYPADHGHNLIVLREEDVAEVDPDTGQTKIKTMLFLHEMMKEEDADKMGMNMYNIKVSDPADATKKIRAGIKLKLTDDPVTYVTVAKRFNDMTSIFIVKGSWQLWKVINLSPDTHPFHIHLVQFQPIKRKRYAATKASNPIDNAKFNFTFTKPPVDVGIDDNEAGWKDTVRVNPGERDANDKIISAEMVIVAAQFNKHAGRYMYHCHILEHEDTEMMRSFVVVPKETMPFMGHMNHHHHP</sequence>
<dbReference type="InterPro" id="IPR011707">
    <property type="entry name" value="Cu-oxidase-like_N"/>
</dbReference>
<feature type="domain" description="Plastocyanin-like" evidence="2">
    <location>
        <begin position="545"/>
        <end position="677"/>
    </location>
</feature>
<dbReference type="EMBL" id="SMCO01000001">
    <property type="protein sequence ID" value="TCV90580.1"/>
    <property type="molecule type" value="Genomic_DNA"/>
</dbReference>
<dbReference type="PANTHER" id="PTHR48267:SF1">
    <property type="entry name" value="BILIRUBIN OXIDASE"/>
    <property type="match status" value="1"/>
</dbReference>
<dbReference type="GO" id="GO:0005507">
    <property type="term" value="F:copper ion binding"/>
    <property type="evidence" value="ECO:0007669"/>
    <property type="project" value="InterPro"/>
</dbReference>
<dbReference type="Gene3D" id="2.60.40.420">
    <property type="entry name" value="Cupredoxins - blue copper proteins"/>
    <property type="match status" value="3"/>
</dbReference>
<dbReference type="OrthoDB" id="9757546at2"/>
<feature type="compositionally biased region" description="Polar residues" evidence="1">
    <location>
        <begin position="115"/>
        <end position="127"/>
    </location>
</feature>
<protein>
    <submittedName>
        <fullName evidence="4">Spore coat protein A</fullName>
    </submittedName>
</protein>